<dbReference type="GO" id="GO:0010031">
    <property type="term" value="P:circumnutation"/>
    <property type="evidence" value="ECO:0007669"/>
    <property type="project" value="TreeGrafter"/>
</dbReference>
<dbReference type="OrthoDB" id="298726at2759"/>
<dbReference type="Gene3D" id="1.25.10.10">
    <property type="entry name" value="Leucine-rich Repeat Variant"/>
    <property type="match status" value="2"/>
</dbReference>
<reference evidence="4" key="1">
    <citation type="submission" date="2022-05" db="EMBL/GenBank/DDBJ databases">
        <title>The Musa troglodytarum L. genome provides insights into the mechanism of non-climacteric behaviour and enrichment of carotenoids.</title>
        <authorList>
            <person name="Wang J."/>
        </authorList>
    </citation>
    <scope>NUCLEOTIDE SEQUENCE</scope>
    <source>
        <tissue evidence="4">Leaf</tissue>
    </source>
</reference>
<evidence type="ECO:0000256" key="1">
    <source>
        <dbReference type="SAM" id="MobiDB-lite"/>
    </source>
</evidence>
<feature type="region of interest" description="Disordered" evidence="1">
    <location>
        <begin position="566"/>
        <end position="590"/>
    </location>
</feature>
<feature type="region of interest" description="Disordered" evidence="1">
    <location>
        <begin position="755"/>
        <end position="783"/>
    </location>
</feature>
<dbReference type="Pfam" id="PF24713">
    <property type="entry name" value="TOR1L1_C"/>
    <property type="match status" value="1"/>
</dbReference>
<dbReference type="InterPro" id="IPR057600">
    <property type="entry name" value="TORTIFOLIA1/SINE1-2_N"/>
</dbReference>
<proteinExistence type="predicted"/>
<dbReference type="SUPFAM" id="SSF48371">
    <property type="entry name" value="ARM repeat"/>
    <property type="match status" value="1"/>
</dbReference>
<dbReference type="GO" id="GO:0010005">
    <property type="term" value="C:cortical microtubule, transverse to long axis"/>
    <property type="evidence" value="ECO:0007669"/>
    <property type="project" value="TreeGrafter"/>
</dbReference>
<evidence type="ECO:0000259" key="2">
    <source>
        <dbReference type="Pfam" id="PF24713"/>
    </source>
</evidence>
<accession>A0A9E7GXW6</accession>
<dbReference type="AlphaFoldDB" id="A0A9E7GXW6"/>
<dbReference type="InterPro" id="IPR016024">
    <property type="entry name" value="ARM-type_fold"/>
</dbReference>
<feature type="domain" description="TORTIFOLIA1/TORL1-2 C-terminal" evidence="2">
    <location>
        <begin position="838"/>
        <end position="970"/>
    </location>
</feature>
<feature type="domain" description="TORTIFOLIA1/SINE1-2 N-terminal" evidence="3">
    <location>
        <begin position="45"/>
        <end position="365"/>
    </location>
</feature>
<feature type="region of interest" description="Disordered" evidence="1">
    <location>
        <begin position="91"/>
        <end position="110"/>
    </location>
</feature>
<dbReference type="Proteomes" id="UP001055439">
    <property type="component" value="Chromosome 8"/>
</dbReference>
<dbReference type="FunFam" id="1.25.10.10:FF:000224">
    <property type="entry name" value="Microtubule-associated protein TORTIFOLIA1"/>
    <property type="match status" value="1"/>
</dbReference>
<feature type="region of interest" description="Disordered" evidence="1">
    <location>
        <begin position="1"/>
        <end position="37"/>
    </location>
</feature>
<evidence type="ECO:0000313" key="4">
    <source>
        <dbReference type="EMBL" id="URE23786.1"/>
    </source>
</evidence>
<dbReference type="EMBL" id="CP097510">
    <property type="protein sequence ID" value="URE23786.1"/>
    <property type="molecule type" value="Genomic_DNA"/>
</dbReference>
<gene>
    <name evidence="4" type="ORF">MUK42_07461</name>
</gene>
<dbReference type="PANTHER" id="PTHR31355">
    <property type="entry name" value="MICROTUBULE-ASSOCIATED PROTEIN TORTIFOLIA1"/>
    <property type="match status" value="1"/>
</dbReference>
<dbReference type="Pfam" id="PF24714">
    <property type="entry name" value="TOR1L1_N"/>
    <property type="match status" value="1"/>
</dbReference>
<organism evidence="4 5">
    <name type="scientific">Musa troglodytarum</name>
    <name type="common">fe'i banana</name>
    <dbReference type="NCBI Taxonomy" id="320322"/>
    <lineage>
        <taxon>Eukaryota</taxon>
        <taxon>Viridiplantae</taxon>
        <taxon>Streptophyta</taxon>
        <taxon>Embryophyta</taxon>
        <taxon>Tracheophyta</taxon>
        <taxon>Spermatophyta</taxon>
        <taxon>Magnoliopsida</taxon>
        <taxon>Liliopsida</taxon>
        <taxon>Zingiberales</taxon>
        <taxon>Musaceae</taxon>
        <taxon>Musa</taxon>
    </lineage>
</organism>
<feature type="region of interest" description="Disordered" evidence="1">
    <location>
        <begin position="502"/>
        <end position="527"/>
    </location>
</feature>
<dbReference type="InterPro" id="IPR011989">
    <property type="entry name" value="ARM-like"/>
</dbReference>
<keyword evidence="5" id="KW-1185">Reference proteome</keyword>
<dbReference type="GO" id="GO:0008017">
    <property type="term" value="F:microtubule binding"/>
    <property type="evidence" value="ECO:0007669"/>
    <property type="project" value="InterPro"/>
</dbReference>
<protein>
    <submittedName>
        <fullName evidence="4">Microtubule-associated protein</fullName>
    </submittedName>
</protein>
<dbReference type="GO" id="GO:0009826">
    <property type="term" value="P:unidimensional cell growth"/>
    <property type="evidence" value="ECO:0007669"/>
    <property type="project" value="TreeGrafter"/>
</dbReference>
<name>A0A9E7GXW6_9LILI</name>
<sequence>MATSSISRPSSKLSKSPSPSHNPSNSSSSSKSQSSSSLSSHLAMVELKSRVLSALVKLSDRDTHQIAFDDLEKIIRTLPADGVPMLLHALIHDPSMPSPSPQDPPGSKNPSFLVARRESLRLLALLCASHTDAASAHLPRIMAHIVRRLKDPASDSSVRDACRDAAGLLAALYLRPSLAAAAAPVDGAGSGGPSPVVALFVKPLFEAMGEQNKAVQGGAAMCLAKVVESAGGGGVGGGGQREEGRVMTTGVVFQKLCPRICKLLGGQSFLAKGALLSVISSLAQVGAISPQSMQQVLQTIRECLENSDWATRKAAADTLCVLASHSSHVLGDGATATITALEACRFDKVKPVRDSMMEALQLWKKIRGDGTSADTKGMLSISSDLTDNEEKADHKRFNPSKKLESLKISSAGFSSGESDSVSKENGTNILEKAAVLLMKKAPSLTDKELNPEFFQKLEKRSLDDLPVEVVLPRRCLQSSHSQCEEGSEVTCNDSVGTSNCDGAALQESDDTHGYNTANYRNEDKRPGAYKKVQDLDNFTRDKWTEQRGSKAKESKAKLLNVEDTTEVCQKDPSPGRTNVPRSDANTDGSFMSNRANWTAIQRQLAQLERQQASLLNMLQDFIGGSHDSMVTLENRVRGLERVVEEMAHDLAMSSGRRVGNMMLGFDNSPGRSSSKYNGLHDYSSSKFGRVGEGRLPFSERFHSSDGLVTGVRGRDSPWRSESEAWDSYGYAVSRNGVMNTRRGFGAVPVDSRLHKTEHDTDQVSGRRAWNKGPGPFRLGEGPSARSVWQASKDEATLEAIRVAGEDNGTSRNAARVAVPELDAEALTDDNPGPDKGPLWASWTRAMDSLHVGDIDSAYEEILSTGDDLLLVKLMDKSGPVFDQLSGEIASEVLHAVGQFILEQSLFDIALNWLQQLSDLVVENGADFLRVPLEWKREILLNLHEASALEPPEDWEGAAPDQLMMHLASAWGINLQQLIK</sequence>
<dbReference type="InterPro" id="IPR057599">
    <property type="entry name" value="TORTIFOLIA1/TORL1-2_C"/>
</dbReference>
<dbReference type="InterPro" id="IPR033337">
    <property type="entry name" value="TORTIFOLIA1/SINE1-2"/>
</dbReference>
<feature type="compositionally biased region" description="Polar residues" evidence="1">
    <location>
        <begin position="575"/>
        <end position="590"/>
    </location>
</feature>
<evidence type="ECO:0000313" key="5">
    <source>
        <dbReference type="Proteomes" id="UP001055439"/>
    </source>
</evidence>
<evidence type="ECO:0000259" key="3">
    <source>
        <dbReference type="Pfam" id="PF24714"/>
    </source>
</evidence>
<dbReference type="PANTHER" id="PTHR31355:SF7">
    <property type="entry name" value="MICROTUBULE-ASSOCIATED PROTEIN TORTIFOLIA1"/>
    <property type="match status" value="1"/>
</dbReference>